<accession>A0AAU9J652</accession>
<keyword evidence="4" id="KW-1185">Reference proteome</keyword>
<evidence type="ECO:0000256" key="1">
    <source>
        <dbReference type="SAM" id="MobiDB-lite"/>
    </source>
</evidence>
<dbReference type="SUPFAM" id="SSF57184">
    <property type="entry name" value="Growth factor receptor domain"/>
    <property type="match status" value="4"/>
</dbReference>
<name>A0AAU9J652_9CILI</name>
<feature type="compositionally biased region" description="Polar residues" evidence="1">
    <location>
        <begin position="85"/>
        <end position="115"/>
    </location>
</feature>
<gene>
    <name evidence="3" type="ORF">BSTOLATCC_MIC24334</name>
</gene>
<dbReference type="AlphaFoldDB" id="A0AAU9J652"/>
<feature type="signal peptide" evidence="2">
    <location>
        <begin position="1"/>
        <end position="16"/>
    </location>
</feature>
<dbReference type="InterPro" id="IPR006212">
    <property type="entry name" value="Furin_repeat"/>
</dbReference>
<keyword evidence="2" id="KW-0732">Signal</keyword>
<dbReference type="PANTHER" id="PTHR45756">
    <property type="entry name" value="PALMITOYLTRANSFERASE"/>
    <property type="match status" value="1"/>
</dbReference>
<feature type="compositionally biased region" description="Polar residues" evidence="1">
    <location>
        <begin position="34"/>
        <end position="76"/>
    </location>
</feature>
<feature type="region of interest" description="Disordered" evidence="1">
    <location>
        <begin position="30"/>
        <end position="125"/>
    </location>
</feature>
<feature type="chain" id="PRO_5043381324" evidence="2">
    <location>
        <begin position="17"/>
        <end position="830"/>
    </location>
</feature>
<dbReference type="InterPro" id="IPR009030">
    <property type="entry name" value="Growth_fac_rcpt_cys_sf"/>
</dbReference>
<dbReference type="SMART" id="SM00261">
    <property type="entry name" value="FU"/>
    <property type="match status" value="6"/>
</dbReference>
<evidence type="ECO:0000256" key="2">
    <source>
        <dbReference type="SAM" id="SignalP"/>
    </source>
</evidence>
<comment type="caution">
    <text evidence="3">The sequence shown here is derived from an EMBL/GenBank/DDBJ whole genome shotgun (WGS) entry which is preliminary data.</text>
</comment>
<proteinExistence type="predicted"/>
<dbReference type="InterPro" id="IPR053215">
    <property type="entry name" value="TKL_Ser/Thr_kinase"/>
</dbReference>
<organism evidence="3 4">
    <name type="scientific">Blepharisma stoltei</name>
    <dbReference type="NCBI Taxonomy" id="1481888"/>
    <lineage>
        <taxon>Eukaryota</taxon>
        <taxon>Sar</taxon>
        <taxon>Alveolata</taxon>
        <taxon>Ciliophora</taxon>
        <taxon>Postciliodesmatophora</taxon>
        <taxon>Heterotrichea</taxon>
        <taxon>Heterotrichida</taxon>
        <taxon>Blepharismidae</taxon>
        <taxon>Blepharisma</taxon>
    </lineage>
</organism>
<evidence type="ECO:0000313" key="3">
    <source>
        <dbReference type="EMBL" id="CAG9319787.1"/>
    </source>
</evidence>
<dbReference type="EMBL" id="CAJZBQ010000023">
    <property type="protein sequence ID" value="CAG9319787.1"/>
    <property type="molecule type" value="Genomic_DNA"/>
</dbReference>
<evidence type="ECO:0000313" key="4">
    <source>
        <dbReference type="Proteomes" id="UP001162131"/>
    </source>
</evidence>
<sequence>MVWIILIAFQLVLVTSNQFYNPSEQLTEIKGKKQYQNRSPADSGRSQTQDSLNRGNQNQNFSPIDSGSFKNPNEAVTDSRKVQGPNKSPINQIPNGGSAEYRTSQNPYGFPNSMNDLGRSIKDLNNSSPAERKLQENGCNQDQYLDSGTGSCTECHTKFPKCWSCDETACNYCILGNLNADGTCTACPEGCATCSQTGCISCYDHYYMDPDGECLPCDMYCEKCNATSCIKCYDRYFLNEFSYCTNCLSAFPYCQECDISGCQVCYAGYHLDSNGNDGFANCTRCSSTFQHCDTCDKSGCQVCLNGYYVAPDGKCNTCDKNCLECNILRQCIRCDSLFYLDSNYKCQPCSSNCTYCDQRGCGSCQRGYYLDFDNFVCSKCPDHCQDCQANPSVCAYCDGGYYWSSEGKCKLCSEKFGDLCSICDETGCLSCDYNSIPNSNGTCISCSEVYEGCRYCNMDYCMDCDYSYYRDSDGKCKPCTPGCRQCIDSTSCMNCEYMSTPYSDGTCEKLSDEGIYLNALTNTYGFCSHGCRDCNNSTSCNKCWISGMINNGDGTCSCRSNSYVFGNGFYCQPCSDWGCKTCKIVSLTENNVWVKCIEPVSEIKCSDRKNMIENIFGQCECAPGYGFDYSSPRICQSCPSGCAVCNTDLYICDACYDPYYMIKSYGTCSCIGNMTYNPSTFRCENSASENSTANCAEYGTSGCSKCEQGHFLYDNSGVLECLSCSESCNSCDPHPGCYLCGTTVEKESSTCTSDNSVGYLTSFEDGNLILDFAYDLPEPLSLKEIIIKSPGNYDTSSWRMTQITPRQYMITTNLQDSDLPIDVRFKFNRG</sequence>
<dbReference type="PANTHER" id="PTHR45756:SF1">
    <property type="entry name" value="PROTEIN KINASE DOMAIN CONTAINING PROTEIN"/>
    <property type="match status" value="1"/>
</dbReference>
<dbReference type="Proteomes" id="UP001162131">
    <property type="component" value="Unassembled WGS sequence"/>
</dbReference>
<protein>
    <submittedName>
        <fullName evidence="3">Uncharacterized protein</fullName>
    </submittedName>
</protein>
<reference evidence="3" key="1">
    <citation type="submission" date="2021-09" db="EMBL/GenBank/DDBJ databases">
        <authorList>
            <consortium name="AG Swart"/>
            <person name="Singh M."/>
            <person name="Singh A."/>
            <person name="Seah K."/>
            <person name="Emmerich C."/>
        </authorList>
    </citation>
    <scope>NUCLEOTIDE SEQUENCE</scope>
    <source>
        <strain evidence="3">ATCC30299</strain>
    </source>
</reference>